<name>A0ABY8A9Y2_9ACTN</name>
<sequence length="301" mass="32152">MPKPVISFRGLVLDHTRFGWQTLTGWEDLPALDAADTLQPDAHGSWPGRLLAQPRTITVEGISVRARGEIGAAVAELNAATAVADTEAELVVDLDERGPLVAFARCTRRHLPVDRFYAASGITQATGALQFEAPDPRRYSITAHSLWTLVPQREPGLAWERPMFGKVGELDWGSGADAGLEWGQPGSTGRITAVNGGTAPAHPLITFTGPLDRPVLTHQQTGRFLAYDLVLAAGETLVVDTVAGTVQLGHPGASRLHTAAADSSPERTFALAPGENTLALRDQSLANTTGSVNVTWRDAYW</sequence>
<gene>
    <name evidence="2" type="ORF">MOV08_21045</name>
</gene>
<dbReference type="Pfam" id="PF22768">
    <property type="entry name" value="SPP1_Dit"/>
    <property type="match status" value="1"/>
</dbReference>
<keyword evidence="3" id="KW-1185">Reference proteome</keyword>
<dbReference type="Gene3D" id="2.60.120.860">
    <property type="match status" value="1"/>
</dbReference>
<evidence type="ECO:0000313" key="3">
    <source>
        <dbReference type="Proteomes" id="UP001218629"/>
    </source>
</evidence>
<evidence type="ECO:0000313" key="2">
    <source>
        <dbReference type="EMBL" id="WEB41509.1"/>
    </source>
</evidence>
<dbReference type="Proteomes" id="UP001218629">
    <property type="component" value="Chromosome"/>
</dbReference>
<dbReference type="RefSeq" id="WP_275308511.1">
    <property type="nucleotide sequence ID" value="NZ_CP095749.1"/>
</dbReference>
<reference evidence="2 3" key="1">
    <citation type="submission" date="2022-03" db="EMBL/GenBank/DDBJ databases">
        <title>Streptomyces yunnanensis P86,complete genome.</title>
        <authorList>
            <person name="Chen S."/>
            <person name="Zhang Q."/>
        </authorList>
    </citation>
    <scope>NUCLEOTIDE SEQUENCE [LARGE SCALE GENOMIC DNA]</scope>
    <source>
        <strain evidence="2 3">P86</strain>
    </source>
</reference>
<proteinExistence type="predicted"/>
<evidence type="ECO:0000259" key="1">
    <source>
        <dbReference type="Pfam" id="PF22768"/>
    </source>
</evidence>
<protein>
    <submittedName>
        <fullName evidence="2">Phage tail family protein</fullName>
    </submittedName>
</protein>
<dbReference type="EMBL" id="CP095749">
    <property type="protein sequence ID" value="WEB41509.1"/>
    <property type="molecule type" value="Genomic_DNA"/>
</dbReference>
<organism evidence="2 3">
    <name type="scientific">Streptomyces yunnanensis</name>
    <dbReference type="NCBI Taxonomy" id="156453"/>
    <lineage>
        <taxon>Bacteria</taxon>
        <taxon>Bacillati</taxon>
        <taxon>Actinomycetota</taxon>
        <taxon>Actinomycetes</taxon>
        <taxon>Kitasatosporales</taxon>
        <taxon>Streptomycetaceae</taxon>
        <taxon>Streptomyces</taxon>
    </lineage>
</organism>
<feature type="domain" description="Siphovirus-type tail component C-terminal" evidence="1">
    <location>
        <begin position="196"/>
        <end position="299"/>
    </location>
</feature>
<dbReference type="InterPro" id="IPR054738">
    <property type="entry name" value="Siphovirus-type_tail_C"/>
</dbReference>
<accession>A0ABY8A9Y2</accession>